<keyword evidence="5" id="KW-1185">Reference proteome</keyword>
<dbReference type="PROSITE" id="PS51762">
    <property type="entry name" value="GH16_2"/>
    <property type="match status" value="1"/>
</dbReference>
<feature type="chain" id="PRO_5035320924" evidence="2">
    <location>
        <begin position="30"/>
        <end position="269"/>
    </location>
</feature>
<proteinExistence type="inferred from homology"/>
<evidence type="ECO:0000259" key="3">
    <source>
        <dbReference type="PROSITE" id="PS51762"/>
    </source>
</evidence>
<dbReference type="CDD" id="cd08023">
    <property type="entry name" value="GH16_laminarinase_like"/>
    <property type="match status" value="1"/>
</dbReference>
<keyword evidence="2" id="KW-0732">Signal</keyword>
<dbReference type="SUPFAM" id="SSF49899">
    <property type="entry name" value="Concanavalin A-like lectins/glucanases"/>
    <property type="match status" value="1"/>
</dbReference>
<evidence type="ECO:0000256" key="1">
    <source>
        <dbReference type="ARBA" id="ARBA00006865"/>
    </source>
</evidence>
<comment type="caution">
    <text evidence="4">The sequence shown here is derived from an EMBL/GenBank/DDBJ whole genome shotgun (WGS) entry which is preliminary data.</text>
</comment>
<sequence>MSIGSFLSKQLISAALLFASFVSTTPVLADPPGDGWKLVFSDEFSEPTLDQSKWSTCYYWRDPNDPTQGCSNSNGEMQWYVPYNVLLEDGNLRLRALNEQLKPNYPYSSGMVSSHDKFTFLYGYAEMRAKMPKGKALWSAFWLSPKYAWPPEIDIVEYLGQRPNEANLVYHYGASYYEHEFDISTYYETIGKDYSEDYHTFAVEWSPDAIVWYVDGVERKRFEQKDQIATIPMYIVVNLAVGGNWPGTPDSTTPFPAYYDVDYVRVWQR</sequence>
<dbReference type="PANTHER" id="PTHR10963:SF55">
    <property type="entry name" value="GLYCOSIDE HYDROLASE FAMILY 16 PROTEIN"/>
    <property type="match status" value="1"/>
</dbReference>
<dbReference type="RefSeq" id="WP_190827456.1">
    <property type="nucleotide sequence ID" value="NZ_CAWPPI010000041.1"/>
</dbReference>
<dbReference type="InterPro" id="IPR050546">
    <property type="entry name" value="Glycosyl_Hydrlase_16"/>
</dbReference>
<dbReference type="Gene3D" id="2.60.120.200">
    <property type="match status" value="1"/>
</dbReference>
<dbReference type="InterPro" id="IPR013320">
    <property type="entry name" value="ConA-like_dom_sf"/>
</dbReference>
<dbReference type="Proteomes" id="UP000629098">
    <property type="component" value="Unassembled WGS sequence"/>
</dbReference>
<reference evidence="4" key="1">
    <citation type="submission" date="2020-09" db="EMBL/GenBank/DDBJ databases">
        <title>Iningainema tapete sp. nov. (Scytonemataceae, Cyanobacteria) from greenhouses in central Florida (USA) produces two types of nodularin with biosynthetic potential for microcystin-LR and anabaenopeptins.</title>
        <authorList>
            <person name="Berthold D.E."/>
            <person name="Lefler F.W."/>
            <person name="Huang I.-S."/>
            <person name="Abdulla H."/>
            <person name="Zimba P.V."/>
            <person name="Laughinghouse H.D. IV."/>
        </authorList>
    </citation>
    <scope>NUCLEOTIDE SEQUENCE</scope>
    <source>
        <strain evidence="4">BLCCT55</strain>
    </source>
</reference>
<evidence type="ECO:0000313" key="4">
    <source>
        <dbReference type="EMBL" id="MBD2772641.1"/>
    </source>
</evidence>
<dbReference type="PANTHER" id="PTHR10963">
    <property type="entry name" value="GLYCOSYL HYDROLASE-RELATED"/>
    <property type="match status" value="1"/>
</dbReference>
<evidence type="ECO:0000256" key="2">
    <source>
        <dbReference type="SAM" id="SignalP"/>
    </source>
</evidence>
<dbReference type="EMBL" id="JACXAE010000041">
    <property type="protein sequence ID" value="MBD2772641.1"/>
    <property type="molecule type" value="Genomic_DNA"/>
</dbReference>
<dbReference type="AlphaFoldDB" id="A0A8J6XKR3"/>
<feature type="domain" description="GH16" evidence="3">
    <location>
        <begin position="23"/>
        <end position="269"/>
    </location>
</feature>
<accession>A0A8J6XKR3</accession>
<organism evidence="4 5">
    <name type="scientific">Iningainema tapete BLCC-T55</name>
    <dbReference type="NCBI Taxonomy" id="2748662"/>
    <lineage>
        <taxon>Bacteria</taxon>
        <taxon>Bacillati</taxon>
        <taxon>Cyanobacteriota</taxon>
        <taxon>Cyanophyceae</taxon>
        <taxon>Nostocales</taxon>
        <taxon>Scytonemataceae</taxon>
        <taxon>Iningainema tapete</taxon>
    </lineage>
</organism>
<dbReference type="Pfam" id="PF00722">
    <property type="entry name" value="Glyco_hydro_16"/>
    <property type="match status" value="1"/>
</dbReference>
<evidence type="ECO:0000313" key="5">
    <source>
        <dbReference type="Proteomes" id="UP000629098"/>
    </source>
</evidence>
<feature type="signal peptide" evidence="2">
    <location>
        <begin position="1"/>
        <end position="29"/>
    </location>
</feature>
<comment type="similarity">
    <text evidence="1">Belongs to the glycosyl hydrolase 16 family.</text>
</comment>
<name>A0A8J6XKR3_9CYAN</name>
<gene>
    <name evidence="4" type="ORF">ICL16_11280</name>
</gene>
<dbReference type="GO" id="GO:0004553">
    <property type="term" value="F:hydrolase activity, hydrolyzing O-glycosyl compounds"/>
    <property type="evidence" value="ECO:0007669"/>
    <property type="project" value="InterPro"/>
</dbReference>
<dbReference type="InterPro" id="IPR000757">
    <property type="entry name" value="Beta-glucanase-like"/>
</dbReference>
<keyword evidence="4" id="KW-0378">Hydrolase</keyword>
<protein>
    <submittedName>
        <fullName evidence="4">Glycoside hydrolase family 16 protein</fullName>
    </submittedName>
</protein>
<dbReference type="GO" id="GO:0005975">
    <property type="term" value="P:carbohydrate metabolic process"/>
    <property type="evidence" value="ECO:0007669"/>
    <property type="project" value="InterPro"/>
</dbReference>